<proteinExistence type="predicted"/>
<gene>
    <name evidence="3" type="ORF">NCTC13163_02918</name>
</gene>
<evidence type="ECO:0000313" key="3">
    <source>
        <dbReference type="EMBL" id="STO09480.1"/>
    </source>
</evidence>
<feature type="transmembrane region" description="Helical" evidence="2">
    <location>
        <begin position="40"/>
        <end position="62"/>
    </location>
</feature>
<evidence type="ECO:0000313" key="4">
    <source>
        <dbReference type="Proteomes" id="UP000254060"/>
    </source>
</evidence>
<dbReference type="OrthoDB" id="247276at2"/>
<dbReference type="Proteomes" id="UP000254060">
    <property type="component" value="Unassembled WGS sequence"/>
</dbReference>
<name>A0A377FXD0_9BACL</name>
<dbReference type="EMBL" id="UGGP01000001">
    <property type="protein sequence ID" value="STO09480.1"/>
    <property type="molecule type" value="Genomic_DNA"/>
</dbReference>
<feature type="transmembrane region" description="Helical" evidence="2">
    <location>
        <begin position="115"/>
        <end position="135"/>
    </location>
</feature>
<feature type="transmembrane region" description="Helical" evidence="2">
    <location>
        <begin position="170"/>
        <end position="187"/>
    </location>
</feature>
<dbReference type="InterPro" id="IPR036197">
    <property type="entry name" value="NarG-like_sf"/>
</dbReference>
<dbReference type="RefSeq" id="WP_029333873.1">
    <property type="nucleotide sequence ID" value="NZ_UGGP01000001.1"/>
</dbReference>
<dbReference type="SUPFAM" id="SSF103501">
    <property type="entry name" value="Respiratory nitrate reductase 1 gamma chain"/>
    <property type="match status" value="1"/>
</dbReference>
<keyword evidence="2" id="KW-1133">Transmembrane helix</keyword>
<accession>A0A377FXD0</accession>
<keyword evidence="2" id="KW-0812">Transmembrane</keyword>
<sequence length="375" mass="42532">MSDRYFYSTAAKWSFVGFTALVLSTWVASGRFEHVDMALFGYYIGAVVCMIGMVVRLTLFFARPATSQVLKRSIKQMKAEKKRASKAVAATTVNNIVLQKFIWERGWYRWTQHMLIAWGCLGSFAITFGLTFQWMRFDLIDIQTYQIVVFNIPTIQMAAHGLFAELVYNGLNITALMLLVGVLMALYRRINDQDVKVTQRFEFDILPLLMLLIVTVSGLLLTVSYVFFGGFIHHELALFHQLTVIIFLCYFPFGKLFHLPVRPMAASVPMNYREVEADETRVCAGCGTRYATDNQVEDVQAILQAQTLQLGLSDGTQLSDYCQPCRRSMRVKMQLNLMNGQLPTHPVDTNTGMSMPGFGRPKETKGEAKDETPVR</sequence>
<feature type="region of interest" description="Disordered" evidence="1">
    <location>
        <begin position="340"/>
        <end position="375"/>
    </location>
</feature>
<dbReference type="AlphaFoldDB" id="A0A377FXD0"/>
<dbReference type="STRING" id="1397694.GCA_000702585_00340"/>
<feature type="transmembrane region" description="Helical" evidence="2">
    <location>
        <begin position="238"/>
        <end position="257"/>
    </location>
</feature>
<dbReference type="Gene3D" id="1.20.950.20">
    <property type="entry name" value="Transmembrane di-heme cytochromes, Chain C"/>
    <property type="match status" value="1"/>
</dbReference>
<evidence type="ECO:0000256" key="2">
    <source>
        <dbReference type="SAM" id="Phobius"/>
    </source>
</evidence>
<feature type="transmembrane region" description="Helical" evidence="2">
    <location>
        <begin position="208"/>
        <end position="232"/>
    </location>
</feature>
<protein>
    <submittedName>
        <fullName evidence="3">Nitrate reductase gamma subunit</fullName>
    </submittedName>
</protein>
<feature type="compositionally biased region" description="Basic and acidic residues" evidence="1">
    <location>
        <begin position="360"/>
        <end position="375"/>
    </location>
</feature>
<keyword evidence="2" id="KW-0472">Membrane</keyword>
<reference evidence="3 4" key="1">
    <citation type="submission" date="2018-06" db="EMBL/GenBank/DDBJ databases">
        <authorList>
            <consortium name="Pathogen Informatics"/>
            <person name="Doyle S."/>
        </authorList>
    </citation>
    <scope>NUCLEOTIDE SEQUENCE [LARGE SCALE GENOMIC DNA]</scope>
    <source>
        <strain evidence="3 4">NCTC13163</strain>
    </source>
</reference>
<organism evidence="3 4">
    <name type="scientific">Exiguobacterium aurantiacum</name>
    <dbReference type="NCBI Taxonomy" id="33987"/>
    <lineage>
        <taxon>Bacteria</taxon>
        <taxon>Bacillati</taxon>
        <taxon>Bacillota</taxon>
        <taxon>Bacilli</taxon>
        <taxon>Bacillales</taxon>
        <taxon>Bacillales Family XII. Incertae Sedis</taxon>
        <taxon>Exiguobacterium</taxon>
    </lineage>
</organism>
<feature type="compositionally biased region" description="Polar residues" evidence="1">
    <location>
        <begin position="340"/>
        <end position="353"/>
    </location>
</feature>
<evidence type="ECO:0000256" key="1">
    <source>
        <dbReference type="SAM" id="MobiDB-lite"/>
    </source>
</evidence>